<name>A0A061SAT7_9CHLO</name>
<sequence length="1241" mass="140006">MVQENNGKLGSVIEPASQGRIVQMTVENFKSYRGTQVIGPFFGFTAIIGPNGSGKSNLMDAVSFVLGVRTAQLRGNLRDLLYNNSDLGPDFERPRRGAVKVLFEAGSGETVEFSRHIVPSGTEGFSSQYKINGETVSWEAYNEKLKGFGILVKARNFLVFQGDIESVAAMQPADLTNLVEQIAGTDALREEYERLELVKQSAEERTSHMFSKRKAIGQEKRQMKEQRDEAERHIEMEQELAAKKQEHCLWKLYHHEKDEESARVELTALNTELEAKSGAASQAESRLKEKRRAQATLTKQRVQLEKKLSKMRAARDDKKPELVRIRGELDRVTRRLQKGRRDLEACEKERGRHQGSIAKLTKDRDAVAAALEQHQAVSVAGRGISLTPEQREEYSRLEGKAGAASFKQTQERDDLRAAQKADEAELESLQKHSSQWATRLESARADLKEAAERERLKQLRAKEQDSLGEKRQERRQLSERGRSSQVERDALDKRLQAVEAKLREARADRRENERERKMKEAVANMKSIFSGVHGRMSELAEITNRKYNMAISVLLGRHMDSVVVDADKTARDCIQYLKEHRITSMTFIPLQNLKVSPINERLRQLGGSVKLAIDVVKYDPHVELAFVHVLENSVVCDTLDEARQLGYYSGERLKVCACDGTLINRNGNITGGGSSSMENRASRFDQKAIDELKSERDTIQAEMKELPDSRELRNQEQALSAEITGLEQRTKIKDSEIQRLSAKITKLEEDVKRLTASEHQYAPRIQTLKKETSTRAVKIDKLGEQINAIHNKFFSDFSARLGVPNIHEHMEAYDKQVAEFKKTETTLKSQLSKVKSHLDLVLKQSSDAERKSQKIKETLAADENAVKDLEADEERIRQESQSMEDSLQKEQQGIKALQDQIDSAEEELSLLQKETADATSEANKIRRSISSKQAQIEQLQSSRRDIIEAASIEQISLPRASQAGETANPEGAMVEDVETVGQGSARFDYSILKRSHTGNMTQEQRAVMNDEMKAAIDDLSAKLESHNPNMRALEQYDQIKEKERLQLEELEAAKVEAKTAADNFNNLRARRHQLFTTAFEHISNSIDPIYKELTKSRAHQLGGTAYLSLENPDEPFLHGIKYTAMPPSKRFRDMDQLSGGEKTIAALSLLFAINSFKPSPFFVLDECDAALDSTNVARIAAFVRARSRKEAKNSCQSIVISLKDIFYEQADSLVGVTKNLCQGSSTTFTLDLNRFDEARAH</sequence>
<dbReference type="EMBL" id="GBEZ01005409">
    <property type="protein sequence ID" value="JAC79896.1"/>
    <property type="molecule type" value="Transcribed_RNA"/>
</dbReference>
<evidence type="ECO:0000256" key="4">
    <source>
        <dbReference type="ARBA" id="ARBA00022454"/>
    </source>
</evidence>
<evidence type="ECO:0000256" key="11">
    <source>
        <dbReference type="SAM" id="Coils"/>
    </source>
</evidence>
<dbReference type="PIRSF" id="PIRSF005719">
    <property type="entry name" value="SMC"/>
    <property type="match status" value="1"/>
</dbReference>
<evidence type="ECO:0000256" key="5">
    <source>
        <dbReference type="ARBA" id="ARBA00022618"/>
    </source>
</evidence>
<dbReference type="SUPFAM" id="SSF75553">
    <property type="entry name" value="Smc hinge domain"/>
    <property type="match status" value="1"/>
</dbReference>
<feature type="coiled-coil region" evidence="11">
    <location>
        <begin position="852"/>
        <end position="942"/>
    </location>
</feature>
<dbReference type="GO" id="GO:0005634">
    <property type="term" value="C:nucleus"/>
    <property type="evidence" value="ECO:0007669"/>
    <property type="project" value="UniProtKB-SubCell"/>
</dbReference>
<keyword evidence="5" id="KW-0132">Cell division</keyword>
<evidence type="ECO:0000256" key="6">
    <source>
        <dbReference type="ARBA" id="ARBA00022776"/>
    </source>
</evidence>
<dbReference type="Gene3D" id="1.20.1060.20">
    <property type="match status" value="1"/>
</dbReference>
<organism evidence="14">
    <name type="scientific">Tetraselmis sp. GSL018</name>
    <dbReference type="NCBI Taxonomy" id="582737"/>
    <lineage>
        <taxon>Eukaryota</taxon>
        <taxon>Viridiplantae</taxon>
        <taxon>Chlorophyta</taxon>
        <taxon>core chlorophytes</taxon>
        <taxon>Chlorodendrophyceae</taxon>
        <taxon>Chlorodendrales</taxon>
        <taxon>Chlorodendraceae</taxon>
        <taxon>Tetraselmis</taxon>
    </lineage>
</organism>
<keyword evidence="8 10" id="KW-0539">Nucleus</keyword>
<dbReference type="InterPro" id="IPR024704">
    <property type="entry name" value="SMC"/>
</dbReference>
<keyword evidence="4" id="KW-0158">Chromosome</keyword>
<protein>
    <recommendedName>
        <fullName evidence="10">Structural maintenance of chromosomes protein</fullName>
    </recommendedName>
</protein>
<evidence type="ECO:0000256" key="2">
    <source>
        <dbReference type="ARBA" id="ARBA00004286"/>
    </source>
</evidence>
<dbReference type="SMART" id="SM00968">
    <property type="entry name" value="SMC_hinge"/>
    <property type="match status" value="1"/>
</dbReference>
<dbReference type="InterPro" id="IPR028468">
    <property type="entry name" value="Smc1_ABC"/>
</dbReference>
<dbReference type="Pfam" id="PF06470">
    <property type="entry name" value="SMC_hinge"/>
    <property type="match status" value="1"/>
</dbReference>
<dbReference type="Gene3D" id="3.40.50.300">
    <property type="entry name" value="P-loop containing nucleotide triphosphate hydrolases"/>
    <property type="match status" value="2"/>
</dbReference>
<dbReference type="GO" id="GO:0016887">
    <property type="term" value="F:ATP hydrolysis activity"/>
    <property type="evidence" value="ECO:0007669"/>
    <property type="project" value="InterPro"/>
</dbReference>
<dbReference type="CDD" id="cd03275">
    <property type="entry name" value="ABC_SMC1_euk"/>
    <property type="match status" value="1"/>
</dbReference>
<dbReference type="GO" id="GO:0005524">
    <property type="term" value="F:ATP binding"/>
    <property type="evidence" value="ECO:0007669"/>
    <property type="project" value="InterPro"/>
</dbReference>
<proteinExistence type="inferred from homology"/>
<evidence type="ECO:0000313" key="14">
    <source>
        <dbReference type="EMBL" id="JAC79896.1"/>
    </source>
</evidence>
<evidence type="ECO:0000256" key="12">
    <source>
        <dbReference type="SAM" id="MobiDB-lite"/>
    </source>
</evidence>
<reference evidence="14" key="1">
    <citation type="submission" date="2014-05" db="EMBL/GenBank/DDBJ databases">
        <title>The transcriptome of the halophilic microalga Tetraselmis sp. GSL018 isolated from the Great Salt Lake, Utah.</title>
        <authorList>
            <person name="Jinkerson R.E."/>
            <person name="D'Adamo S."/>
            <person name="Posewitz M.C."/>
        </authorList>
    </citation>
    <scope>NUCLEOTIDE SEQUENCE</scope>
    <source>
        <strain evidence="14">GSL018</strain>
    </source>
</reference>
<dbReference type="Gene3D" id="3.30.70.1620">
    <property type="match status" value="1"/>
</dbReference>
<accession>A0A061SAT7</accession>
<dbReference type="AlphaFoldDB" id="A0A061SAT7"/>
<feature type="coiled-coil region" evidence="11">
    <location>
        <begin position="709"/>
        <end position="757"/>
    </location>
</feature>
<feature type="coiled-coil region" evidence="11">
    <location>
        <begin position="1033"/>
        <end position="1070"/>
    </location>
</feature>
<dbReference type="InterPro" id="IPR036277">
    <property type="entry name" value="SMC_hinge_sf"/>
</dbReference>
<dbReference type="InterPro" id="IPR027417">
    <property type="entry name" value="P-loop_NTPase"/>
</dbReference>
<keyword evidence="7 11" id="KW-0175">Coiled coil</keyword>
<evidence type="ECO:0000259" key="13">
    <source>
        <dbReference type="SMART" id="SM00968"/>
    </source>
</evidence>
<comment type="similarity">
    <text evidence="3">Belongs to the SMC family. SMC1 subfamily.</text>
</comment>
<feature type="region of interest" description="Disordered" evidence="12">
    <location>
        <begin position="459"/>
        <end position="490"/>
    </location>
</feature>
<feature type="coiled-coil region" evidence="11">
    <location>
        <begin position="280"/>
        <end position="349"/>
    </location>
</feature>
<dbReference type="GO" id="GO:0051301">
    <property type="term" value="P:cell division"/>
    <property type="evidence" value="ECO:0007669"/>
    <property type="project" value="UniProtKB-KW"/>
</dbReference>
<feature type="coiled-coil region" evidence="11">
    <location>
        <begin position="185"/>
        <end position="247"/>
    </location>
</feature>
<dbReference type="PANTHER" id="PTHR18937:SF12">
    <property type="entry name" value="STRUCTURAL MAINTENANCE OF CHROMOSOMES PROTEIN"/>
    <property type="match status" value="1"/>
</dbReference>
<dbReference type="InterPro" id="IPR010935">
    <property type="entry name" value="SMC_hinge"/>
</dbReference>
<evidence type="ECO:0000256" key="9">
    <source>
        <dbReference type="ARBA" id="ARBA00023306"/>
    </source>
</evidence>
<dbReference type="PANTHER" id="PTHR18937">
    <property type="entry name" value="STRUCTURAL MAINTENANCE OF CHROMOSOMES SMC FAMILY MEMBER"/>
    <property type="match status" value="1"/>
</dbReference>
<dbReference type="InterPro" id="IPR003395">
    <property type="entry name" value="RecF/RecN/SMC_N"/>
</dbReference>
<dbReference type="Gene3D" id="1.10.287.1490">
    <property type="match status" value="1"/>
</dbReference>
<evidence type="ECO:0000256" key="3">
    <source>
        <dbReference type="ARBA" id="ARBA00005597"/>
    </source>
</evidence>
<gene>
    <name evidence="14" type="primary">SMC1</name>
    <name evidence="14" type="ORF">TSPGSL018_11592</name>
</gene>
<dbReference type="SUPFAM" id="SSF52540">
    <property type="entry name" value="P-loop containing nucleoside triphosphate hydrolases"/>
    <property type="match status" value="1"/>
</dbReference>
<dbReference type="GO" id="GO:0007062">
    <property type="term" value="P:sister chromatid cohesion"/>
    <property type="evidence" value="ECO:0007669"/>
    <property type="project" value="InterPro"/>
</dbReference>
<keyword evidence="9" id="KW-0131">Cell cycle</keyword>
<keyword evidence="6" id="KW-0498">Mitosis</keyword>
<feature type="region of interest" description="Disordered" evidence="12">
    <location>
        <begin position="395"/>
        <end position="414"/>
    </location>
</feature>
<dbReference type="Pfam" id="PF02463">
    <property type="entry name" value="SMC_N"/>
    <property type="match status" value="1"/>
</dbReference>
<dbReference type="GO" id="GO:0008278">
    <property type="term" value="C:cohesin complex"/>
    <property type="evidence" value="ECO:0007669"/>
    <property type="project" value="InterPro"/>
</dbReference>
<evidence type="ECO:0000256" key="7">
    <source>
        <dbReference type="ARBA" id="ARBA00023054"/>
    </source>
</evidence>
<dbReference type="GO" id="GO:0003677">
    <property type="term" value="F:DNA binding"/>
    <property type="evidence" value="ECO:0007669"/>
    <property type="project" value="TreeGrafter"/>
</dbReference>
<evidence type="ECO:0000256" key="1">
    <source>
        <dbReference type="ARBA" id="ARBA00004123"/>
    </source>
</evidence>
<feature type="domain" description="SMC hinge" evidence="13">
    <location>
        <begin position="530"/>
        <end position="646"/>
    </location>
</feature>
<evidence type="ECO:0000256" key="10">
    <source>
        <dbReference type="PIRNR" id="PIRNR005719"/>
    </source>
</evidence>
<evidence type="ECO:0000256" key="8">
    <source>
        <dbReference type="ARBA" id="ARBA00023242"/>
    </source>
</evidence>
<comment type="subcellular location">
    <subcellularLocation>
        <location evidence="2">Chromosome</location>
    </subcellularLocation>
    <subcellularLocation>
        <location evidence="1 10">Nucleus</location>
    </subcellularLocation>
</comment>